<dbReference type="EMBL" id="CAAALY010250445">
    <property type="protein sequence ID" value="VEL35705.1"/>
    <property type="molecule type" value="Genomic_DNA"/>
</dbReference>
<organism evidence="1 2">
    <name type="scientific">Protopolystoma xenopodis</name>
    <dbReference type="NCBI Taxonomy" id="117903"/>
    <lineage>
        <taxon>Eukaryota</taxon>
        <taxon>Metazoa</taxon>
        <taxon>Spiralia</taxon>
        <taxon>Lophotrochozoa</taxon>
        <taxon>Platyhelminthes</taxon>
        <taxon>Monogenea</taxon>
        <taxon>Polyopisthocotylea</taxon>
        <taxon>Polystomatidea</taxon>
        <taxon>Polystomatidae</taxon>
        <taxon>Protopolystoma</taxon>
    </lineage>
</organism>
<accession>A0A448XG87</accession>
<comment type="caution">
    <text evidence="1">The sequence shown here is derived from an EMBL/GenBank/DDBJ whole genome shotgun (WGS) entry which is preliminary data.</text>
</comment>
<name>A0A448XG87_9PLAT</name>
<keyword evidence="2" id="KW-1185">Reference proteome</keyword>
<sequence>MPENMRNMAKTVTDSSGKILNDAQEKCSVIWGQDRWDTGAGGSTTEQAVMSDFVGFQLGQSLVEDVEVCRPRSCRWPQVGDPVGPESSSQPRTRTVVQCPTNHPVAYRHLSLASTHVNCSPLVFRSPLRTPCPANPGSISACIQHTPAASSHTCRLLSRSGLN</sequence>
<evidence type="ECO:0000313" key="1">
    <source>
        <dbReference type="EMBL" id="VEL35705.1"/>
    </source>
</evidence>
<proteinExistence type="predicted"/>
<protein>
    <submittedName>
        <fullName evidence="1">Uncharacterized protein</fullName>
    </submittedName>
</protein>
<gene>
    <name evidence="1" type="ORF">PXEA_LOCUS29145</name>
</gene>
<dbReference type="AlphaFoldDB" id="A0A448XG87"/>
<dbReference type="OrthoDB" id="6229630at2759"/>
<evidence type="ECO:0000313" key="2">
    <source>
        <dbReference type="Proteomes" id="UP000784294"/>
    </source>
</evidence>
<dbReference type="Proteomes" id="UP000784294">
    <property type="component" value="Unassembled WGS sequence"/>
</dbReference>
<reference evidence="1" key="1">
    <citation type="submission" date="2018-11" db="EMBL/GenBank/DDBJ databases">
        <authorList>
            <consortium name="Pathogen Informatics"/>
        </authorList>
    </citation>
    <scope>NUCLEOTIDE SEQUENCE</scope>
</reference>